<accession>F5XKJ0</accession>
<dbReference type="eggNOG" id="ENOG502ZQ3F">
    <property type="taxonomic scope" value="Bacteria"/>
</dbReference>
<proteinExistence type="predicted"/>
<keyword evidence="4" id="KW-1185">Reference proteome</keyword>
<evidence type="ECO:0000259" key="2">
    <source>
        <dbReference type="PROSITE" id="PS51674"/>
    </source>
</evidence>
<dbReference type="EMBL" id="AP012204">
    <property type="protein sequence ID" value="BAK36062.1"/>
    <property type="molecule type" value="Genomic_DNA"/>
</dbReference>
<sequence>MTTAREQLTLALVQLAADGRRPPCGDYGAHDVWLSDDPDIRALAADWCTGCPVREQCHNAAEAGDEKFGVWAGIDRTPPKRRPGRPAQTTTIKET</sequence>
<protein>
    <recommendedName>
        <fullName evidence="2">4Fe-4S Wbl-type domain-containing protein</fullName>
    </recommendedName>
</protein>
<feature type="region of interest" description="Disordered" evidence="1">
    <location>
        <begin position="69"/>
        <end position="95"/>
    </location>
</feature>
<dbReference type="HOGENOM" id="CLU_2369699_0_0_11"/>
<organism evidence="3 4">
    <name type="scientific">Microlunatus phosphovorus (strain ATCC 700054 / DSM 10555 / JCM 9379 / NBRC 101784 / NCIMB 13414 / VKM Ac-1990 / NM-1)</name>
    <dbReference type="NCBI Taxonomy" id="1032480"/>
    <lineage>
        <taxon>Bacteria</taxon>
        <taxon>Bacillati</taxon>
        <taxon>Actinomycetota</taxon>
        <taxon>Actinomycetes</taxon>
        <taxon>Propionibacteriales</taxon>
        <taxon>Propionibacteriaceae</taxon>
        <taxon>Microlunatus</taxon>
    </lineage>
</organism>
<dbReference type="Pfam" id="PF02467">
    <property type="entry name" value="Whib"/>
    <property type="match status" value="1"/>
</dbReference>
<feature type="domain" description="4Fe-4S Wbl-type" evidence="2">
    <location>
        <begin position="23"/>
        <end position="81"/>
    </location>
</feature>
<dbReference type="PROSITE" id="PS51674">
    <property type="entry name" value="4FE4S_WBL"/>
    <property type="match status" value="1"/>
</dbReference>
<gene>
    <name evidence="3" type="ordered locus">MLP_30480</name>
</gene>
<dbReference type="InterPro" id="IPR034768">
    <property type="entry name" value="4FE4S_WBL"/>
</dbReference>
<dbReference type="Proteomes" id="UP000007947">
    <property type="component" value="Chromosome"/>
</dbReference>
<dbReference type="KEGG" id="mph:MLP_30480"/>
<dbReference type="RefSeq" id="WP_013863927.1">
    <property type="nucleotide sequence ID" value="NC_015635.1"/>
</dbReference>
<dbReference type="AlphaFoldDB" id="F5XKJ0"/>
<dbReference type="OrthoDB" id="3733871at2"/>
<evidence type="ECO:0000313" key="4">
    <source>
        <dbReference type="Proteomes" id="UP000007947"/>
    </source>
</evidence>
<reference evidence="3 4" key="1">
    <citation type="submission" date="2011-05" db="EMBL/GenBank/DDBJ databases">
        <title>Whole genome sequence of Microlunatus phosphovorus NM-1.</title>
        <authorList>
            <person name="Hosoyama A."/>
            <person name="Sasaki K."/>
            <person name="Harada T."/>
            <person name="Igarashi R."/>
            <person name="Kawakoshi A."/>
            <person name="Sasagawa M."/>
            <person name="Fukada J."/>
            <person name="Nakamura S."/>
            <person name="Katano Y."/>
            <person name="Hanada S."/>
            <person name="Kamagata Y."/>
            <person name="Nakamura N."/>
            <person name="Yamazaki S."/>
            <person name="Fujita N."/>
        </authorList>
    </citation>
    <scope>NUCLEOTIDE SEQUENCE [LARGE SCALE GENOMIC DNA]</scope>
    <source>
        <strain evidence="4">ATCC 700054 / DSM 10555 / JCM 9379 / NBRC 101784 / NCIMB 13414 / VKM Ac-1990 / NM-1</strain>
    </source>
</reference>
<dbReference type="STRING" id="1032480.MLP_30480"/>
<evidence type="ECO:0000256" key="1">
    <source>
        <dbReference type="SAM" id="MobiDB-lite"/>
    </source>
</evidence>
<name>F5XKJ0_MICPN</name>
<evidence type="ECO:0000313" key="3">
    <source>
        <dbReference type="EMBL" id="BAK36062.1"/>
    </source>
</evidence>